<evidence type="ECO:0000256" key="2">
    <source>
        <dbReference type="ARBA" id="ARBA00022692"/>
    </source>
</evidence>
<dbReference type="InterPro" id="IPR007829">
    <property type="entry name" value="TM2"/>
</dbReference>
<reference evidence="7 8" key="1">
    <citation type="submission" date="2020-01" db="EMBL/GenBank/DDBJ databases">
        <authorList>
            <person name="Deng T."/>
        </authorList>
    </citation>
    <scope>NUCLEOTIDE SEQUENCE [LARGE SCALE GENOMIC DNA]</scope>
    <source>
        <strain evidence="7 8">5221</strain>
    </source>
</reference>
<dbReference type="EMBL" id="WWEQ01000014">
    <property type="protein sequence ID" value="MYM19332.1"/>
    <property type="molecule type" value="Genomic_DNA"/>
</dbReference>
<dbReference type="AlphaFoldDB" id="A0A6N9H711"/>
<dbReference type="RefSeq" id="WP_160952765.1">
    <property type="nucleotide sequence ID" value="NZ_WWEQ01000014.1"/>
</dbReference>
<keyword evidence="3 5" id="KW-1133">Transmembrane helix</keyword>
<name>A0A6N9H711_9MICO</name>
<evidence type="ECO:0000313" key="7">
    <source>
        <dbReference type="EMBL" id="MYM19332.1"/>
    </source>
</evidence>
<dbReference type="PANTHER" id="PTHR21016:SF25">
    <property type="entry name" value="TM2 DOMAIN-CONTAINING PROTEIN DDB_G0277895-RELATED"/>
    <property type="match status" value="1"/>
</dbReference>
<sequence>MAYDTHTRESTKSFVVTWVLAWFLGWLGIDRFYLGKIGTGILKLITLGGLGIWSLIDVIIYLAGAGRDKAGLPLAGYLKNRKVCIILSIVFFILGIGTSGCQAMSIGGSQADAAPASASAPAQL</sequence>
<dbReference type="Pfam" id="PF05154">
    <property type="entry name" value="TM2"/>
    <property type="match status" value="1"/>
</dbReference>
<evidence type="ECO:0000256" key="1">
    <source>
        <dbReference type="ARBA" id="ARBA00004141"/>
    </source>
</evidence>
<evidence type="ECO:0000313" key="8">
    <source>
        <dbReference type="Proteomes" id="UP000469215"/>
    </source>
</evidence>
<comment type="subcellular location">
    <subcellularLocation>
        <location evidence="1">Membrane</location>
        <topology evidence="1">Multi-pass membrane protein</topology>
    </subcellularLocation>
</comment>
<keyword evidence="4 5" id="KW-0472">Membrane</keyword>
<keyword evidence="2 5" id="KW-0812">Transmembrane</keyword>
<evidence type="ECO:0000256" key="3">
    <source>
        <dbReference type="ARBA" id="ARBA00022989"/>
    </source>
</evidence>
<dbReference type="InterPro" id="IPR050932">
    <property type="entry name" value="TM2D1-3-like"/>
</dbReference>
<evidence type="ECO:0000259" key="6">
    <source>
        <dbReference type="Pfam" id="PF05154"/>
    </source>
</evidence>
<feature type="transmembrane region" description="Helical" evidence="5">
    <location>
        <begin position="41"/>
        <end position="63"/>
    </location>
</feature>
<evidence type="ECO:0000256" key="4">
    <source>
        <dbReference type="ARBA" id="ARBA00023136"/>
    </source>
</evidence>
<accession>A0A6N9H711</accession>
<keyword evidence="8" id="KW-1185">Reference proteome</keyword>
<dbReference type="Proteomes" id="UP000469215">
    <property type="component" value="Unassembled WGS sequence"/>
</dbReference>
<dbReference type="GO" id="GO:0016020">
    <property type="term" value="C:membrane"/>
    <property type="evidence" value="ECO:0007669"/>
    <property type="project" value="UniProtKB-SubCell"/>
</dbReference>
<feature type="domain" description="TM2" evidence="6">
    <location>
        <begin position="11"/>
        <end position="59"/>
    </location>
</feature>
<feature type="transmembrane region" description="Helical" evidence="5">
    <location>
        <begin position="12"/>
        <end position="29"/>
    </location>
</feature>
<gene>
    <name evidence="7" type="ORF">GSY69_04930</name>
</gene>
<dbReference type="PANTHER" id="PTHR21016">
    <property type="entry name" value="BETA-AMYLOID BINDING PROTEIN-RELATED"/>
    <property type="match status" value="1"/>
</dbReference>
<evidence type="ECO:0000256" key="5">
    <source>
        <dbReference type="SAM" id="Phobius"/>
    </source>
</evidence>
<protein>
    <submittedName>
        <fullName evidence="7">NINE protein</fullName>
    </submittedName>
</protein>
<feature type="transmembrane region" description="Helical" evidence="5">
    <location>
        <begin position="83"/>
        <end position="105"/>
    </location>
</feature>
<organism evidence="7 8">
    <name type="scientific">Brevibacterium rongguiense</name>
    <dbReference type="NCBI Taxonomy" id="2695267"/>
    <lineage>
        <taxon>Bacteria</taxon>
        <taxon>Bacillati</taxon>
        <taxon>Actinomycetota</taxon>
        <taxon>Actinomycetes</taxon>
        <taxon>Micrococcales</taxon>
        <taxon>Brevibacteriaceae</taxon>
        <taxon>Brevibacterium</taxon>
    </lineage>
</organism>
<comment type="caution">
    <text evidence="7">The sequence shown here is derived from an EMBL/GenBank/DDBJ whole genome shotgun (WGS) entry which is preliminary data.</text>
</comment>
<proteinExistence type="predicted"/>